<keyword evidence="1" id="KW-1133">Transmembrane helix</keyword>
<evidence type="ECO:0000313" key="2">
    <source>
        <dbReference type="EMBL" id="GFG49216.1"/>
    </source>
</evidence>
<keyword evidence="1" id="KW-0472">Membrane</keyword>
<reference evidence="2 3" key="1">
    <citation type="journal article" date="2019" name="Emerg. Microbes Infect.">
        <title>Comprehensive subspecies identification of 175 nontuberculous mycobacteria species based on 7547 genomic profiles.</title>
        <authorList>
            <person name="Matsumoto Y."/>
            <person name="Kinjo T."/>
            <person name="Motooka D."/>
            <person name="Nabeya D."/>
            <person name="Jung N."/>
            <person name="Uechi K."/>
            <person name="Horii T."/>
            <person name="Iida T."/>
            <person name="Fujita J."/>
            <person name="Nakamura S."/>
        </authorList>
    </citation>
    <scope>NUCLEOTIDE SEQUENCE [LARGE SCALE GENOMIC DNA]</scope>
    <source>
        <strain evidence="2 3">JCM 6377</strain>
    </source>
</reference>
<dbReference type="Proteomes" id="UP000465302">
    <property type="component" value="Unassembled WGS sequence"/>
</dbReference>
<evidence type="ECO:0000256" key="1">
    <source>
        <dbReference type="SAM" id="Phobius"/>
    </source>
</evidence>
<comment type="caution">
    <text evidence="2">The sequence shown here is derived from an EMBL/GenBank/DDBJ whole genome shotgun (WGS) entry which is preliminary data.</text>
</comment>
<protein>
    <submittedName>
        <fullName evidence="2">Uncharacterized protein</fullName>
    </submittedName>
</protein>
<keyword evidence="1" id="KW-0812">Transmembrane</keyword>
<organism evidence="2 3">
    <name type="scientific">Mycolicibacterium agri</name>
    <name type="common">Mycobacterium agri</name>
    <dbReference type="NCBI Taxonomy" id="36811"/>
    <lineage>
        <taxon>Bacteria</taxon>
        <taxon>Bacillati</taxon>
        <taxon>Actinomycetota</taxon>
        <taxon>Actinomycetes</taxon>
        <taxon>Mycobacteriales</taxon>
        <taxon>Mycobacteriaceae</taxon>
        <taxon>Mycolicibacterium</taxon>
    </lineage>
</organism>
<gene>
    <name evidence="2" type="ORF">MAGR_06570</name>
</gene>
<dbReference type="RefSeq" id="WP_234816485.1">
    <property type="nucleotide sequence ID" value="NZ_BLKS01000001.1"/>
</dbReference>
<dbReference type="AlphaFoldDB" id="A0A7I9VW62"/>
<evidence type="ECO:0000313" key="3">
    <source>
        <dbReference type="Proteomes" id="UP000465302"/>
    </source>
</evidence>
<dbReference type="EMBL" id="BLKS01000001">
    <property type="protein sequence ID" value="GFG49216.1"/>
    <property type="molecule type" value="Genomic_DNA"/>
</dbReference>
<sequence>MNAPRGQQPYQQYQQHKAYQLHSAYPQQFPQAQQPYAAAHGQVSEGIVVNTRFFPLTWLLFFVKPRITVDGHEMPVSGWGRTMLPARPGRHHVHVYVPYFLPPRLGPADATADVYPGRFVELDYKAPVWAFSAGSLGVGPQKYNGVGITLALVAIPFVLLFCLVLLGILMTVFSL</sequence>
<proteinExistence type="predicted"/>
<feature type="transmembrane region" description="Helical" evidence="1">
    <location>
        <begin position="150"/>
        <end position="173"/>
    </location>
</feature>
<name>A0A7I9VW62_MYCAG</name>
<accession>A0A7I9VW62</accession>